<feature type="non-terminal residue" evidence="1">
    <location>
        <position position="1"/>
    </location>
</feature>
<reference evidence="1 2" key="1">
    <citation type="submission" date="2016-03" db="EMBL/GenBank/DDBJ databases">
        <title>EvidentialGene: Evidence-directed Construction of Genes on Genomes.</title>
        <authorList>
            <person name="Gilbert D.G."/>
            <person name="Choi J.-H."/>
            <person name="Mockaitis K."/>
            <person name="Colbourne J."/>
            <person name="Pfrender M."/>
        </authorList>
    </citation>
    <scope>NUCLEOTIDE SEQUENCE [LARGE SCALE GENOMIC DNA]</scope>
    <source>
        <strain evidence="1 2">Xinb3</strain>
        <tissue evidence="1">Complete organism</tissue>
    </source>
</reference>
<protein>
    <submittedName>
        <fullName evidence="1">Uncharacterized protein</fullName>
    </submittedName>
</protein>
<dbReference type="Proteomes" id="UP000076858">
    <property type="component" value="Unassembled WGS sequence"/>
</dbReference>
<dbReference type="AlphaFoldDB" id="A0A164DAF1"/>
<dbReference type="EMBL" id="LRGB01028305">
    <property type="protein sequence ID" value="KZR95571.1"/>
    <property type="molecule type" value="Genomic_DNA"/>
</dbReference>
<accession>A0A164DAF1</accession>
<evidence type="ECO:0000313" key="1">
    <source>
        <dbReference type="EMBL" id="KZR95571.1"/>
    </source>
</evidence>
<evidence type="ECO:0000313" key="2">
    <source>
        <dbReference type="Proteomes" id="UP000076858"/>
    </source>
</evidence>
<proteinExistence type="predicted"/>
<gene>
    <name evidence="1" type="ORF">APZ42_010646</name>
</gene>
<name>A0A164DAF1_9CRUS</name>
<comment type="caution">
    <text evidence="1">The sequence shown here is derived from an EMBL/GenBank/DDBJ whole genome shotgun (WGS) entry which is preliminary data.</text>
</comment>
<sequence>VVGSGSVDFPFGEFLVKNPNTVFATELDLGETFGGDLAGDIRAAILAKIEGELFPETVPEAKLPLGFRLETRSRRATASYAPLDLSLLN</sequence>
<organism evidence="1 2">
    <name type="scientific">Daphnia magna</name>
    <dbReference type="NCBI Taxonomy" id="35525"/>
    <lineage>
        <taxon>Eukaryota</taxon>
        <taxon>Metazoa</taxon>
        <taxon>Ecdysozoa</taxon>
        <taxon>Arthropoda</taxon>
        <taxon>Crustacea</taxon>
        <taxon>Branchiopoda</taxon>
        <taxon>Diplostraca</taxon>
        <taxon>Cladocera</taxon>
        <taxon>Anomopoda</taxon>
        <taxon>Daphniidae</taxon>
        <taxon>Daphnia</taxon>
    </lineage>
</organism>
<keyword evidence="2" id="KW-1185">Reference proteome</keyword>